<name>A0A2R8BD86_9RHOB</name>
<protein>
    <recommendedName>
        <fullName evidence="4">Transmembrane protein</fullName>
    </recommendedName>
</protein>
<sequence>MITFDKLRRILVIAIIAALMIAAMAFAASAQSMRNCAPRDIVIQRLANGFGETRQSMGLGANNSVVEVFASLESGTWSITMTSPSGLMCLVATGQAFEALAEALPLKDDDA</sequence>
<keyword evidence="3" id="KW-1185">Reference proteome</keyword>
<dbReference type="RefSeq" id="WP_422664745.1">
    <property type="nucleotide sequence ID" value="NZ_OMOR01000001.1"/>
</dbReference>
<feature type="signal peptide" evidence="1">
    <location>
        <begin position="1"/>
        <end position="27"/>
    </location>
</feature>
<evidence type="ECO:0008006" key="4">
    <source>
        <dbReference type="Google" id="ProtNLM"/>
    </source>
</evidence>
<accession>A0A2R8BD86</accession>
<feature type="chain" id="PRO_5015348773" description="Transmembrane protein" evidence="1">
    <location>
        <begin position="28"/>
        <end position="111"/>
    </location>
</feature>
<dbReference type="Proteomes" id="UP000244880">
    <property type="component" value="Unassembled WGS sequence"/>
</dbReference>
<gene>
    <name evidence="2" type="ORF">ASD8599_01744</name>
</gene>
<reference evidence="2 3" key="1">
    <citation type="submission" date="2018-03" db="EMBL/GenBank/DDBJ databases">
        <authorList>
            <person name="Keele B.F."/>
        </authorList>
    </citation>
    <scope>NUCLEOTIDE SEQUENCE [LARGE SCALE GENOMIC DNA]</scope>
    <source>
        <strain evidence="2 3">CECT 8599</strain>
    </source>
</reference>
<dbReference type="EMBL" id="OMOR01000001">
    <property type="protein sequence ID" value="SPH21003.1"/>
    <property type="molecule type" value="Genomic_DNA"/>
</dbReference>
<dbReference type="AlphaFoldDB" id="A0A2R8BD86"/>
<keyword evidence="1" id="KW-0732">Signal</keyword>
<evidence type="ECO:0000313" key="2">
    <source>
        <dbReference type="EMBL" id="SPH21003.1"/>
    </source>
</evidence>
<evidence type="ECO:0000256" key="1">
    <source>
        <dbReference type="SAM" id="SignalP"/>
    </source>
</evidence>
<evidence type="ECO:0000313" key="3">
    <source>
        <dbReference type="Proteomes" id="UP000244880"/>
    </source>
</evidence>
<proteinExistence type="predicted"/>
<organism evidence="2 3">
    <name type="scientific">Ascidiaceihabitans donghaensis</name>
    <dbReference type="NCBI Taxonomy" id="1510460"/>
    <lineage>
        <taxon>Bacteria</taxon>
        <taxon>Pseudomonadati</taxon>
        <taxon>Pseudomonadota</taxon>
        <taxon>Alphaproteobacteria</taxon>
        <taxon>Rhodobacterales</taxon>
        <taxon>Paracoccaceae</taxon>
        <taxon>Ascidiaceihabitans</taxon>
    </lineage>
</organism>